<reference evidence="1" key="2">
    <citation type="journal article" date="2015" name="Data Brief">
        <title>Shoot transcriptome of the giant reed, Arundo donax.</title>
        <authorList>
            <person name="Barrero R.A."/>
            <person name="Guerrero F.D."/>
            <person name="Moolhuijzen P."/>
            <person name="Goolsby J.A."/>
            <person name="Tidwell J."/>
            <person name="Bellgard S.E."/>
            <person name="Bellgard M.I."/>
        </authorList>
    </citation>
    <scope>NUCLEOTIDE SEQUENCE</scope>
    <source>
        <tissue evidence="1">Shoot tissue taken approximately 20 cm above the soil surface</tissue>
    </source>
</reference>
<sequence>MKATIVLISYTHPESLCHYAYPNPWKVGLRKAIASFCPRMLHDSNLLPFAQGGPIL</sequence>
<dbReference type="EMBL" id="GBRH01196508">
    <property type="protein sequence ID" value="JAE01388.1"/>
    <property type="molecule type" value="Transcribed_RNA"/>
</dbReference>
<accession>A0A0A9EZC0</accession>
<protein>
    <submittedName>
        <fullName evidence="1">Uncharacterized protein</fullName>
    </submittedName>
</protein>
<evidence type="ECO:0000313" key="1">
    <source>
        <dbReference type="EMBL" id="JAE01388.1"/>
    </source>
</evidence>
<organism evidence="1">
    <name type="scientific">Arundo donax</name>
    <name type="common">Giant reed</name>
    <name type="synonym">Donax arundinaceus</name>
    <dbReference type="NCBI Taxonomy" id="35708"/>
    <lineage>
        <taxon>Eukaryota</taxon>
        <taxon>Viridiplantae</taxon>
        <taxon>Streptophyta</taxon>
        <taxon>Embryophyta</taxon>
        <taxon>Tracheophyta</taxon>
        <taxon>Spermatophyta</taxon>
        <taxon>Magnoliopsida</taxon>
        <taxon>Liliopsida</taxon>
        <taxon>Poales</taxon>
        <taxon>Poaceae</taxon>
        <taxon>PACMAD clade</taxon>
        <taxon>Arundinoideae</taxon>
        <taxon>Arundineae</taxon>
        <taxon>Arundo</taxon>
    </lineage>
</organism>
<name>A0A0A9EZC0_ARUDO</name>
<proteinExistence type="predicted"/>
<dbReference type="AlphaFoldDB" id="A0A0A9EZC0"/>
<reference evidence="1" key="1">
    <citation type="submission" date="2014-09" db="EMBL/GenBank/DDBJ databases">
        <authorList>
            <person name="Magalhaes I.L.F."/>
            <person name="Oliveira U."/>
            <person name="Santos F.R."/>
            <person name="Vidigal T.H.D.A."/>
            <person name="Brescovit A.D."/>
            <person name="Santos A.J."/>
        </authorList>
    </citation>
    <scope>NUCLEOTIDE SEQUENCE</scope>
    <source>
        <tissue evidence="1">Shoot tissue taken approximately 20 cm above the soil surface</tissue>
    </source>
</reference>